<evidence type="ECO:0000313" key="1">
    <source>
        <dbReference type="EMBL" id="WNO53322.1"/>
    </source>
</evidence>
<accession>A0ABZ0B7V4</accession>
<keyword evidence="2" id="KW-1185">Reference proteome</keyword>
<organism evidence="1 2">
    <name type="scientific">Stakelama saccharophila</name>
    <dbReference type="NCBI Taxonomy" id="3075605"/>
    <lineage>
        <taxon>Bacteria</taxon>
        <taxon>Pseudomonadati</taxon>
        <taxon>Pseudomonadota</taxon>
        <taxon>Alphaproteobacteria</taxon>
        <taxon>Sphingomonadales</taxon>
        <taxon>Sphingomonadaceae</taxon>
        <taxon>Stakelama</taxon>
    </lineage>
</organism>
<sequence>MNLCKPGIAAALLTVPFIAGCSNQGKIDPTGGITAVRTACPRVGVPAGTGDITLFDPANSRLASDIDVTATITNVRANCTDATSDVVSAISFDIFARRAEAGPARDVTLPYFVTVVQGGTSVTAKRVARVTVHFDQGQLRARTSAQGTAIVNRAAATLPQDIRDRITQKRKAGDMSAAVDPLSIPEVRDAVRSATFEALVGFQLTEDQLKYNLTR</sequence>
<protein>
    <recommendedName>
        <fullName evidence="3">Lipoprotein</fullName>
    </recommendedName>
</protein>
<evidence type="ECO:0008006" key="3">
    <source>
        <dbReference type="Google" id="ProtNLM"/>
    </source>
</evidence>
<name>A0ABZ0B7V4_9SPHN</name>
<reference evidence="1 2" key="1">
    <citation type="submission" date="2023-09" db="EMBL/GenBank/DDBJ databases">
        <authorList>
            <person name="Rey-Velasco X."/>
        </authorList>
    </citation>
    <scope>NUCLEOTIDE SEQUENCE [LARGE SCALE GENOMIC DNA]</scope>
    <source>
        <strain evidence="1 2">W311</strain>
    </source>
</reference>
<proteinExistence type="predicted"/>
<dbReference type="Proteomes" id="UP001302249">
    <property type="component" value="Chromosome"/>
</dbReference>
<gene>
    <name evidence="1" type="ORF">RPR59_12845</name>
</gene>
<evidence type="ECO:0000313" key="2">
    <source>
        <dbReference type="Proteomes" id="UP001302249"/>
    </source>
</evidence>
<dbReference type="EMBL" id="CP135076">
    <property type="protein sequence ID" value="WNO53322.1"/>
    <property type="molecule type" value="Genomic_DNA"/>
</dbReference>
<dbReference type="RefSeq" id="WP_313914676.1">
    <property type="nucleotide sequence ID" value="NZ_CP135076.1"/>
</dbReference>
<dbReference type="PROSITE" id="PS51257">
    <property type="entry name" value="PROKAR_LIPOPROTEIN"/>
    <property type="match status" value="1"/>
</dbReference>